<proteinExistence type="predicted"/>
<feature type="domain" description="Mycothiol-dependent maleylpyruvate isomerase metal-binding" evidence="1">
    <location>
        <begin position="17"/>
        <end position="170"/>
    </location>
</feature>
<name>A0ABS2IVG5_9ACTN</name>
<dbReference type="GO" id="GO:0016853">
    <property type="term" value="F:isomerase activity"/>
    <property type="evidence" value="ECO:0007669"/>
    <property type="project" value="UniProtKB-KW"/>
</dbReference>
<dbReference type="Proteomes" id="UP001518872">
    <property type="component" value="Unassembled WGS sequence"/>
</dbReference>
<organism evidence="2 3">
    <name type="scientific">Micromonospora humida</name>
    <dbReference type="NCBI Taxonomy" id="2809018"/>
    <lineage>
        <taxon>Bacteria</taxon>
        <taxon>Bacillati</taxon>
        <taxon>Actinomycetota</taxon>
        <taxon>Actinomycetes</taxon>
        <taxon>Micromonosporales</taxon>
        <taxon>Micromonosporaceae</taxon>
        <taxon>Micromonospora</taxon>
    </lineage>
</organism>
<evidence type="ECO:0000313" key="2">
    <source>
        <dbReference type="EMBL" id="MBM7078317.1"/>
    </source>
</evidence>
<comment type="caution">
    <text evidence="2">The sequence shown here is derived from an EMBL/GenBank/DDBJ whole genome shotgun (WGS) entry which is preliminary data.</text>
</comment>
<sequence length="240" mass="25497">MTGGRGRHLVPLAGTAFRAECVRLAVVLATLTDADLDRPTPCPPWAVRDLVAHVRTGAGRLVDMLAAPAPPRAEVDAAGYFGPAKFTPQVDADRIADARRAARGPATPTGSTEAAATAAAFTAAWRATDAAVRTQPADRVVRTRHGDPMTVHEFLVTRVVEVGVHGLDLAVALHRGPWLTPAAARVVADLFTGGRPVPDGLGWDRLTLVRKTTGRAPLTPAERRIITAHPWPHLSLTTQR</sequence>
<dbReference type="SUPFAM" id="SSF109854">
    <property type="entry name" value="DinB/YfiT-like putative metalloenzymes"/>
    <property type="match status" value="1"/>
</dbReference>
<dbReference type="NCBIfam" id="TIGR03083">
    <property type="entry name" value="maleylpyruvate isomerase family mycothiol-dependent enzyme"/>
    <property type="match status" value="1"/>
</dbReference>
<dbReference type="InterPro" id="IPR024344">
    <property type="entry name" value="MDMPI_metal-binding"/>
</dbReference>
<gene>
    <name evidence="2" type="ORF">JQX11_18490</name>
</gene>
<dbReference type="Gene3D" id="1.20.120.450">
    <property type="entry name" value="dinb family like domain"/>
    <property type="match status" value="1"/>
</dbReference>
<protein>
    <submittedName>
        <fullName evidence="2">Maleylpyruvate isomerase N-terminal domain-containing protein</fullName>
    </submittedName>
</protein>
<dbReference type="Pfam" id="PF11716">
    <property type="entry name" value="MDMPI_N"/>
    <property type="match status" value="1"/>
</dbReference>
<keyword evidence="2" id="KW-0413">Isomerase</keyword>
<dbReference type="EMBL" id="JAFEUC010000008">
    <property type="protein sequence ID" value="MBM7078317.1"/>
    <property type="molecule type" value="Genomic_DNA"/>
</dbReference>
<dbReference type="InterPro" id="IPR017517">
    <property type="entry name" value="Maleyloyr_isom"/>
</dbReference>
<reference evidence="2 3" key="1">
    <citation type="submission" date="2021-02" db="EMBL/GenBank/DDBJ databases">
        <authorList>
            <person name="Ra J.-S."/>
        </authorList>
    </citation>
    <scope>NUCLEOTIDE SEQUENCE [LARGE SCALE GENOMIC DNA]</scope>
    <source>
        <strain evidence="2 3">MMS20-R1-14</strain>
    </source>
</reference>
<evidence type="ECO:0000259" key="1">
    <source>
        <dbReference type="Pfam" id="PF11716"/>
    </source>
</evidence>
<evidence type="ECO:0000313" key="3">
    <source>
        <dbReference type="Proteomes" id="UP001518872"/>
    </source>
</evidence>
<keyword evidence="3" id="KW-1185">Reference proteome</keyword>
<accession>A0ABS2IVG5</accession>
<dbReference type="InterPro" id="IPR034660">
    <property type="entry name" value="DinB/YfiT-like"/>
</dbReference>